<dbReference type="PANTHER" id="PTHR47829:SF1">
    <property type="entry name" value="HAD FAMILY PHOSPHATASE"/>
    <property type="match status" value="1"/>
</dbReference>
<evidence type="ECO:0000313" key="3">
    <source>
        <dbReference type="Proteomes" id="UP000188184"/>
    </source>
</evidence>
<dbReference type="OrthoDB" id="3806873at2"/>
<dbReference type="RefSeq" id="WP_077587844.1">
    <property type="nucleotide sequence ID" value="NZ_CP019640.1"/>
</dbReference>
<dbReference type="Proteomes" id="UP000188184">
    <property type="component" value="Chromosome"/>
</dbReference>
<dbReference type="SUPFAM" id="SSF56112">
    <property type="entry name" value="Protein kinase-like (PK-like)"/>
    <property type="match status" value="1"/>
</dbReference>
<dbReference type="CDD" id="cd05154">
    <property type="entry name" value="ACAD10_11_N-like"/>
    <property type="match status" value="1"/>
</dbReference>
<dbReference type="Gene3D" id="3.30.200.20">
    <property type="entry name" value="Phosphorylase Kinase, domain 1"/>
    <property type="match status" value="1"/>
</dbReference>
<proteinExistence type="predicted"/>
<dbReference type="PANTHER" id="PTHR47829">
    <property type="entry name" value="HYDROLASE, PUTATIVE (AFU_ORTHOLOGUE AFUA_1G12880)-RELATED"/>
    <property type="match status" value="1"/>
</dbReference>
<keyword evidence="3" id="KW-1185">Reference proteome</keyword>
<accession>A0A1Q2KWC5</accession>
<dbReference type="EMBL" id="CP019640">
    <property type="protein sequence ID" value="AQQ51972.1"/>
    <property type="molecule type" value="Genomic_DNA"/>
</dbReference>
<evidence type="ECO:0000313" key="2">
    <source>
        <dbReference type="EMBL" id="AQQ51972.1"/>
    </source>
</evidence>
<protein>
    <submittedName>
        <fullName evidence="2">Phosphotransferase family protein</fullName>
    </submittedName>
</protein>
<dbReference type="InterPro" id="IPR011009">
    <property type="entry name" value="Kinase-like_dom_sf"/>
</dbReference>
<dbReference type="InterPro" id="IPR052898">
    <property type="entry name" value="ACAD10-like"/>
</dbReference>
<dbReference type="InterPro" id="IPR041726">
    <property type="entry name" value="ACAD10_11_N"/>
</dbReference>
<dbReference type="AlphaFoldDB" id="A0A1Q2KWC5"/>
<dbReference type="Pfam" id="PF01636">
    <property type="entry name" value="APH"/>
    <property type="match status" value="1"/>
</dbReference>
<dbReference type="InterPro" id="IPR002575">
    <property type="entry name" value="Aminoglycoside_PTrfase"/>
</dbReference>
<organism evidence="2 3">
    <name type="scientific">Planococcus lenghuensis</name>
    <dbReference type="NCBI Taxonomy" id="2213202"/>
    <lineage>
        <taxon>Bacteria</taxon>
        <taxon>Bacillati</taxon>
        <taxon>Bacillota</taxon>
        <taxon>Bacilli</taxon>
        <taxon>Bacillales</taxon>
        <taxon>Caryophanaceae</taxon>
        <taxon>Planococcus</taxon>
    </lineage>
</organism>
<reference evidence="2 3" key="1">
    <citation type="submission" date="2017-02" db="EMBL/GenBank/DDBJ databases">
        <title>The complete genomic sequence of a novel cold adapted crude oil-degrading bacterium Planococcus qaidamina Y42.</title>
        <authorList>
            <person name="Yang R."/>
        </authorList>
    </citation>
    <scope>NUCLEOTIDE SEQUENCE [LARGE SCALE GENOMIC DNA]</scope>
    <source>
        <strain evidence="2 3">Y42</strain>
    </source>
</reference>
<dbReference type="Gene3D" id="3.90.1200.10">
    <property type="match status" value="1"/>
</dbReference>
<keyword evidence="2" id="KW-0808">Transferase</keyword>
<dbReference type="GO" id="GO:0016740">
    <property type="term" value="F:transferase activity"/>
    <property type="evidence" value="ECO:0007669"/>
    <property type="project" value="UniProtKB-KW"/>
</dbReference>
<gene>
    <name evidence="2" type="ORF">B0X71_01765</name>
</gene>
<name>A0A1Q2KWC5_9BACL</name>
<evidence type="ECO:0000259" key="1">
    <source>
        <dbReference type="Pfam" id="PF01636"/>
    </source>
</evidence>
<feature type="domain" description="Aminoglycoside phosphotransferase" evidence="1">
    <location>
        <begin position="39"/>
        <end position="267"/>
    </location>
</feature>
<sequence>MTTHTNDTIPVRSGEELNVQKLEQFLRTRIDGLPAGELTVRQFGTGHSNLTYALQIGDWEAVLRRPPLGPVAPKAHDMEREHRILSALHPVFPAAPEPYVFSDDSDIVGSPFFVMERRHGIVLDTAFPEGVEPTPDLCRRISEKMVDTLVELHALDYKETPLAELAKPEGFMERQVHGWIGRYERAATDDMEGIDELKAWMTANIPASPDPTVIHYDFKLNNTMFSKDFSQLTGLFDWEMTTVGDPLADLGAAMSYWIQSDDPELLKSGMGKPPVTVLDGFYTRQEFIEQYGKKSGRDVSNMKFYLTFAYFKLAVIIQQIYYRYRQGQTQDKRFAHFNRFADSLIRHALAVAKGT</sequence>
<dbReference type="KEGG" id="pmar:B0X71_01765"/>